<reference evidence="3 4" key="1">
    <citation type="submission" date="2020-08" db="EMBL/GenBank/DDBJ databases">
        <title>Genome public.</title>
        <authorList>
            <person name="Liu C."/>
            <person name="Sun Q."/>
        </authorList>
    </citation>
    <scope>NUCLEOTIDE SEQUENCE [LARGE SCALE GENOMIC DNA]</scope>
    <source>
        <strain evidence="3 4">M2</strain>
    </source>
</reference>
<gene>
    <name evidence="3" type="ORF">H8S02_07285</name>
</gene>
<evidence type="ECO:0000313" key="4">
    <source>
        <dbReference type="Proteomes" id="UP000641741"/>
    </source>
</evidence>
<evidence type="ECO:0000259" key="2">
    <source>
        <dbReference type="Pfam" id="PF13309"/>
    </source>
</evidence>
<dbReference type="Proteomes" id="UP000641741">
    <property type="component" value="Unassembled WGS sequence"/>
</dbReference>
<evidence type="ECO:0000259" key="1">
    <source>
        <dbReference type="Pfam" id="PF08348"/>
    </source>
</evidence>
<dbReference type="PANTHER" id="PTHR35568:SF1">
    <property type="entry name" value="TRANSCRIPTIONAL REGULATOR DAUR"/>
    <property type="match status" value="1"/>
</dbReference>
<protein>
    <submittedName>
        <fullName evidence="3">PAS domain-containing protein</fullName>
    </submittedName>
</protein>
<dbReference type="EMBL" id="JACOPK010000005">
    <property type="protein sequence ID" value="MBC5695748.1"/>
    <property type="molecule type" value="Genomic_DNA"/>
</dbReference>
<comment type="caution">
    <text evidence="3">The sequence shown here is derived from an EMBL/GenBank/DDBJ whole genome shotgun (WGS) entry which is preliminary data.</text>
</comment>
<name>A0ABR7GN81_9FIRM</name>
<proteinExistence type="predicted"/>
<evidence type="ECO:0000313" key="3">
    <source>
        <dbReference type="EMBL" id="MBC5695748.1"/>
    </source>
</evidence>
<feature type="domain" description="YheO-like" evidence="1">
    <location>
        <begin position="6"/>
        <end position="116"/>
    </location>
</feature>
<dbReference type="PANTHER" id="PTHR35568">
    <property type="entry name" value="TRANSCRIPTIONAL REGULATOR DAUR"/>
    <property type="match status" value="1"/>
</dbReference>
<keyword evidence="4" id="KW-1185">Reference proteome</keyword>
<dbReference type="Pfam" id="PF13309">
    <property type="entry name" value="HTH_22"/>
    <property type="match status" value="1"/>
</dbReference>
<organism evidence="3 4">
    <name type="scientific">Agathobaculum hominis</name>
    <dbReference type="NCBI Taxonomy" id="2763014"/>
    <lineage>
        <taxon>Bacteria</taxon>
        <taxon>Bacillati</taxon>
        <taxon>Bacillota</taxon>
        <taxon>Clostridia</taxon>
        <taxon>Eubacteriales</taxon>
        <taxon>Butyricicoccaceae</taxon>
        <taxon>Agathobaculum</taxon>
    </lineage>
</organism>
<feature type="domain" description="Transcriptional regulator DauR-like HTH" evidence="2">
    <location>
        <begin position="163"/>
        <end position="221"/>
    </location>
</feature>
<dbReference type="Pfam" id="PF08348">
    <property type="entry name" value="PAS_6"/>
    <property type="match status" value="1"/>
</dbReference>
<sequence>MRHPLLQKYDRLIEFFGQMLGQDYELSLFDLRAEGCPLIFIAGGMNSGRPLGTPLAAAGLSMLERFRQGDREPLVNSHSVTADGRLLRSSAVILADGDDEPEGLLSVRFDDNRYRDLVDEVLHLCHPDHFWQEIEGLEIAGLNRPSDSGQASAAPDGELTAAEAVRRMLLEANTTADALTSEERLHIISELEKHGYFRLKGAVREVTEVLHCSQASVYRYLTQLRRGDAF</sequence>
<dbReference type="InterPro" id="IPR013559">
    <property type="entry name" value="YheO"/>
</dbReference>
<dbReference type="RefSeq" id="WP_186969956.1">
    <property type="nucleotide sequence ID" value="NZ_JACOPK010000005.1"/>
</dbReference>
<accession>A0ABR7GN81</accession>
<dbReference type="InterPro" id="IPR039445">
    <property type="entry name" value="DauR-like_HTH"/>
</dbReference>
<dbReference type="InterPro" id="IPR039446">
    <property type="entry name" value="DauR-like"/>
</dbReference>